<dbReference type="GO" id="GO:0006261">
    <property type="term" value="P:DNA-templated DNA replication"/>
    <property type="evidence" value="ECO:0007669"/>
    <property type="project" value="InterPro"/>
</dbReference>
<dbReference type="PRINTS" id="PR00868">
    <property type="entry name" value="DNAPOLI"/>
</dbReference>
<keyword evidence="1" id="KW-0235">DNA replication</keyword>
<reference evidence="3 4" key="1">
    <citation type="journal article" date="2017" name="BMC Biol.">
        <title>Genomic innovations, transcriptional plasticity and gene loss underlying the evolution and divergence of two highly polyphagous and invasive Helicoverpa pest species.</title>
        <authorList>
            <person name="Pearce S.L."/>
            <person name="Clarke D.F."/>
            <person name="East P.D."/>
            <person name="Elfekih S."/>
            <person name="Gordon K.H."/>
            <person name="Jermiin L.S."/>
            <person name="McGaughran A."/>
            <person name="Oakeshott J.G."/>
            <person name="Papanikolaou A."/>
            <person name="Perera O.P."/>
            <person name="Rane R.V."/>
            <person name="Richards S."/>
            <person name="Tay W.T."/>
            <person name="Walsh T.K."/>
            <person name="Anderson A."/>
            <person name="Anderson C.J."/>
            <person name="Asgari S."/>
            <person name="Board P.G."/>
            <person name="Bretschneider A."/>
            <person name="Campbell P.M."/>
            <person name="Chertemps T."/>
            <person name="Christeller J.T."/>
            <person name="Coppin C.W."/>
            <person name="Downes S.J."/>
            <person name="Duan G."/>
            <person name="Farnsworth C.A."/>
            <person name="Good R.T."/>
            <person name="Han L.B."/>
            <person name="Han Y.C."/>
            <person name="Hatje K."/>
            <person name="Horne I."/>
            <person name="Huang Y.P."/>
            <person name="Hughes D.S."/>
            <person name="Jacquin-Joly E."/>
            <person name="James W."/>
            <person name="Jhangiani S."/>
            <person name="Kollmar M."/>
            <person name="Kuwar S.S."/>
            <person name="Li S."/>
            <person name="Liu N.Y."/>
            <person name="Maibeche M.T."/>
            <person name="Miller J.R."/>
            <person name="Montagne N."/>
            <person name="Perry T."/>
            <person name="Qu J."/>
            <person name="Song S.V."/>
            <person name="Sutton G.G."/>
            <person name="Vogel H."/>
            <person name="Walenz B.P."/>
            <person name="Xu W."/>
            <person name="Zhang H.J."/>
            <person name="Zou Z."/>
            <person name="Batterham P."/>
            <person name="Edwards O.R."/>
            <person name="Feyereisen R."/>
            <person name="Gibbs R.A."/>
            <person name="Heckel D.G."/>
            <person name="McGrath A."/>
            <person name="Robin C."/>
            <person name="Scherer S.E."/>
            <person name="Worley K.C."/>
            <person name="Wu Y.D."/>
        </authorList>
    </citation>
    <scope>NUCLEOTIDE SEQUENCE [LARGE SCALE GENOMIC DNA]</scope>
    <source>
        <strain evidence="3">Harm_GR_Male_#8</strain>
        <tissue evidence="3">Whole organism</tissue>
    </source>
</reference>
<dbReference type="Gene3D" id="3.30.70.370">
    <property type="match status" value="1"/>
</dbReference>
<evidence type="ECO:0000313" key="4">
    <source>
        <dbReference type="Proteomes" id="UP000249218"/>
    </source>
</evidence>
<dbReference type="SMART" id="SM00482">
    <property type="entry name" value="POLAc"/>
    <property type="match status" value="1"/>
</dbReference>
<dbReference type="InterPro" id="IPR043502">
    <property type="entry name" value="DNA/RNA_pol_sf"/>
</dbReference>
<sequence length="963" mass="108300">MIISIDKFQRDLRNFIDDSVVGSLFTPPLILSTPHENIHTEQETFNFKDIIEPEIPTSDQLINHVPKSKNDSVLQTIPLNTDLLHNVYNKDLCDENPLIKLTVTETTDTCKEINWDDMLDSELLDTIATTREINGNNTMLDKGFPNENVIPENNSGFRESLTTVTGQKRKLKNIQPKVKKNRSDSTVKIKQQVLDKTTEACKQGNKKNNFRKQKYTKAVKNWLNNLEPPTEEIGDLDNIGKGGQLDVENVPQKTHNTDKPMVVIEKTPKTNKKVVQAQLANKDGIMKFSKPQQNALDTKKTNEDVENKPKEKKVKKFVAPIKSQIPVKDITYEMHTLDEDNVDDHRGTLHEIKNFDMIAILIYSNGFCQLNSHHTDGTCSPVGIIVNSDDMFYCFKGAGQKIKEALKRLLDNNTVICYGAQNILSYLTVHLHIDRIHAKIYDAKIGASLLDPDNPPENFSDVQKLLSFSAQYTIATECTLQKAAWYMSLLKQCWAKLYTMLVEDNLWKVFVEIEMKLLPIIAGMESRGLTIDSSKLKSMEEVLVNRMKAVEQQCYKAAGKVFQINSTVQVRAILYDELQLDTKCNVKIRETLCKGAKSTSETMLRSLVTEHPLPKLILEYRHLHKAHATFLAGIAQHIKDGVVRPTWVQTAAATGRIASNNPNLQAIPKAPFNCVMFPEAGDTDKEHLMFRSIYVSREGFSLLAADFKHVECRVFAQAAADAGLLQALAAHADLFNVLAAQWLKKPEAEIVPEERERTKRLVYASLYGAGTRKLMEILDVDYQQALQVAASFNRTFPSLKSFGRGVVRRCEASGGRLATLCGRVRRFANIASEDFAQKSHAERQAVNFVVQGSLFSQKIKDVHTYALKTLFVRLPGSAADLCKLAMILTEEQLRSCSPPVEAYLMLQIHDELVWEVNDLHVDRATAIIKQVMEGCGQQCGMTVPLPVSISVGKDWGSMQSLDN</sequence>
<dbReference type="AlphaFoldDB" id="A0A2W1BFK0"/>
<dbReference type="GO" id="GO:0003887">
    <property type="term" value="F:DNA-directed DNA polymerase activity"/>
    <property type="evidence" value="ECO:0007669"/>
    <property type="project" value="InterPro"/>
</dbReference>
<dbReference type="GO" id="GO:0006302">
    <property type="term" value="P:double-strand break repair"/>
    <property type="evidence" value="ECO:0007669"/>
    <property type="project" value="TreeGrafter"/>
</dbReference>
<evidence type="ECO:0000259" key="2">
    <source>
        <dbReference type="SMART" id="SM00482"/>
    </source>
</evidence>
<dbReference type="InterPro" id="IPR001098">
    <property type="entry name" value="DNA-dir_DNA_pol_A_palm_dom"/>
</dbReference>
<accession>A0A2W1BFK0</accession>
<evidence type="ECO:0000256" key="1">
    <source>
        <dbReference type="ARBA" id="ARBA00022705"/>
    </source>
</evidence>
<organism evidence="3 4">
    <name type="scientific">Helicoverpa armigera</name>
    <name type="common">Cotton bollworm</name>
    <name type="synonym">Heliothis armigera</name>
    <dbReference type="NCBI Taxonomy" id="29058"/>
    <lineage>
        <taxon>Eukaryota</taxon>
        <taxon>Metazoa</taxon>
        <taxon>Ecdysozoa</taxon>
        <taxon>Arthropoda</taxon>
        <taxon>Hexapoda</taxon>
        <taxon>Insecta</taxon>
        <taxon>Pterygota</taxon>
        <taxon>Neoptera</taxon>
        <taxon>Endopterygota</taxon>
        <taxon>Lepidoptera</taxon>
        <taxon>Glossata</taxon>
        <taxon>Ditrysia</taxon>
        <taxon>Noctuoidea</taxon>
        <taxon>Noctuidae</taxon>
        <taxon>Heliothinae</taxon>
        <taxon>Helicoverpa</taxon>
    </lineage>
</organism>
<protein>
    <recommendedName>
        <fullName evidence="2">DNA-directed DNA polymerase family A palm domain-containing protein</fullName>
    </recommendedName>
</protein>
<dbReference type="Pfam" id="PF00476">
    <property type="entry name" value="DNA_pol_A"/>
    <property type="match status" value="2"/>
</dbReference>
<gene>
    <name evidence="3" type="primary">HaOG211049</name>
    <name evidence="3" type="ORF">B5X24_HaOG211049</name>
</gene>
<feature type="domain" description="DNA-directed DNA polymerase family A palm" evidence="2">
    <location>
        <begin position="687"/>
        <end position="920"/>
    </location>
</feature>
<dbReference type="PANTHER" id="PTHR10133:SF27">
    <property type="entry name" value="DNA POLYMERASE NU"/>
    <property type="match status" value="1"/>
</dbReference>
<proteinExistence type="predicted"/>
<dbReference type="InterPro" id="IPR002298">
    <property type="entry name" value="DNA_polymerase_A"/>
</dbReference>
<dbReference type="SUPFAM" id="SSF56672">
    <property type="entry name" value="DNA/RNA polymerases"/>
    <property type="match status" value="1"/>
</dbReference>
<keyword evidence="4" id="KW-1185">Reference proteome</keyword>
<dbReference type="GO" id="GO:0003677">
    <property type="term" value="F:DNA binding"/>
    <property type="evidence" value="ECO:0007669"/>
    <property type="project" value="InterPro"/>
</dbReference>
<dbReference type="Proteomes" id="UP000249218">
    <property type="component" value="Unassembled WGS sequence"/>
</dbReference>
<dbReference type="InterPro" id="IPR036397">
    <property type="entry name" value="RNaseH_sf"/>
</dbReference>
<name>A0A2W1BFK0_HELAM</name>
<dbReference type="CDD" id="cd08638">
    <property type="entry name" value="DNA_pol_A_theta"/>
    <property type="match status" value="1"/>
</dbReference>
<dbReference type="Gene3D" id="3.30.420.10">
    <property type="entry name" value="Ribonuclease H-like superfamily/Ribonuclease H"/>
    <property type="match status" value="1"/>
</dbReference>
<dbReference type="OrthoDB" id="275278at2759"/>
<dbReference type="EMBL" id="KZ150179">
    <property type="protein sequence ID" value="PZC72525.1"/>
    <property type="molecule type" value="Genomic_DNA"/>
</dbReference>
<dbReference type="Gene3D" id="1.20.1060.10">
    <property type="entry name" value="Taq DNA Polymerase, Chain T, domain 4"/>
    <property type="match status" value="1"/>
</dbReference>
<dbReference type="Gene3D" id="1.10.150.20">
    <property type="entry name" value="5' to 3' exonuclease, C-terminal subdomain"/>
    <property type="match status" value="1"/>
</dbReference>
<evidence type="ECO:0000313" key="3">
    <source>
        <dbReference type="EMBL" id="PZC72525.1"/>
    </source>
</evidence>
<dbReference type="PANTHER" id="PTHR10133">
    <property type="entry name" value="DNA POLYMERASE I"/>
    <property type="match status" value="1"/>
</dbReference>